<feature type="compositionally biased region" description="Basic and acidic residues" evidence="5">
    <location>
        <begin position="255"/>
        <end position="264"/>
    </location>
</feature>
<reference evidence="7 8" key="1">
    <citation type="submission" date="2019-01" db="EMBL/GenBank/DDBJ databases">
        <title>Nuclear Genome Assembly of the Microalgal Biofuel strain Nannochloropsis salina CCMP1776.</title>
        <authorList>
            <person name="Hovde B."/>
        </authorList>
    </citation>
    <scope>NUCLEOTIDE SEQUENCE [LARGE SCALE GENOMIC DNA]</scope>
    <source>
        <strain evidence="7 8">CCMP1776</strain>
    </source>
</reference>
<evidence type="ECO:0000256" key="4">
    <source>
        <dbReference type="SAM" id="Coils"/>
    </source>
</evidence>
<dbReference type="PANTHER" id="PTHR47972">
    <property type="entry name" value="KINESIN-LIKE PROTEIN KLP-3"/>
    <property type="match status" value="1"/>
</dbReference>
<evidence type="ECO:0000313" key="8">
    <source>
        <dbReference type="Proteomes" id="UP000355283"/>
    </source>
</evidence>
<evidence type="ECO:0000256" key="2">
    <source>
        <dbReference type="ARBA" id="ARBA00022840"/>
    </source>
</evidence>
<feature type="compositionally biased region" description="Basic and acidic residues" evidence="5">
    <location>
        <begin position="216"/>
        <end position="230"/>
    </location>
</feature>
<dbReference type="InterPro" id="IPR036961">
    <property type="entry name" value="Kinesin_motor_dom_sf"/>
</dbReference>
<feature type="compositionally biased region" description="Basic and acidic residues" evidence="5">
    <location>
        <begin position="1217"/>
        <end position="1229"/>
    </location>
</feature>
<feature type="compositionally biased region" description="Low complexity" evidence="5">
    <location>
        <begin position="198"/>
        <end position="207"/>
    </location>
</feature>
<feature type="compositionally biased region" description="Low complexity" evidence="5">
    <location>
        <begin position="799"/>
        <end position="813"/>
    </location>
</feature>
<evidence type="ECO:0000259" key="6">
    <source>
        <dbReference type="PROSITE" id="PS50067"/>
    </source>
</evidence>
<feature type="compositionally biased region" description="Low complexity" evidence="5">
    <location>
        <begin position="525"/>
        <end position="535"/>
    </location>
</feature>
<feature type="binding site" evidence="3">
    <location>
        <begin position="616"/>
        <end position="623"/>
    </location>
    <ligand>
        <name>ATP</name>
        <dbReference type="ChEBI" id="CHEBI:30616"/>
    </ligand>
</feature>
<dbReference type="GO" id="GO:0005524">
    <property type="term" value="F:ATP binding"/>
    <property type="evidence" value="ECO:0007669"/>
    <property type="project" value="UniProtKB-UniRule"/>
</dbReference>
<dbReference type="GO" id="GO:0003777">
    <property type="term" value="F:microtubule motor activity"/>
    <property type="evidence" value="ECO:0007669"/>
    <property type="project" value="InterPro"/>
</dbReference>
<keyword evidence="4" id="KW-0175">Coiled coil</keyword>
<feature type="compositionally biased region" description="Polar residues" evidence="5">
    <location>
        <begin position="747"/>
        <end position="767"/>
    </location>
</feature>
<dbReference type="OrthoDB" id="10491564at2759"/>
<keyword evidence="8" id="KW-1185">Reference proteome</keyword>
<feature type="compositionally biased region" description="Low complexity" evidence="5">
    <location>
        <begin position="39"/>
        <end position="48"/>
    </location>
</feature>
<feature type="domain" description="Kinesin motor" evidence="6">
    <location>
        <begin position="516"/>
        <end position="996"/>
    </location>
</feature>
<protein>
    <recommendedName>
        <fullName evidence="6">Kinesin motor domain-containing protein</fullName>
    </recommendedName>
</protein>
<dbReference type="InterPro" id="IPR027640">
    <property type="entry name" value="Kinesin-like_fam"/>
</dbReference>
<feature type="region of interest" description="Disordered" evidence="5">
    <location>
        <begin position="1140"/>
        <end position="1185"/>
    </location>
</feature>
<feature type="coiled-coil region" evidence="4">
    <location>
        <begin position="479"/>
        <end position="516"/>
    </location>
</feature>
<dbReference type="InterPro" id="IPR019821">
    <property type="entry name" value="Kinesin_motor_CS"/>
</dbReference>
<keyword evidence="2 3" id="KW-0067">ATP-binding</keyword>
<dbReference type="Proteomes" id="UP000355283">
    <property type="component" value="Unassembled WGS sequence"/>
</dbReference>
<feature type="region of interest" description="Disordered" evidence="5">
    <location>
        <begin position="1202"/>
        <end position="1346"/>
    </location>
</feature>
<feature type="compositionally biased region" description="Basic and acidic residues" evidence="5">
    <location>
        <begin position="769"/>
        <end position="788"/>
    </location>
</feature>
<dbReference type="EMBL" id="SDOX01000005">
    <property type="protein sequence ID" value="TFJ87476.1"/>
    <property type="molecule type" value="Genomic_DNA"/>
</dbReference>
<feature type="region of interest" description="Disordered" evidence="5">
    <location>
        <begin position="1502"/>
        <end position="1522"/>
    </location>
</feature>
<feature type="region of interest" description="Disordered" evidence="5">
    <location>
        <begin position="739"/>
        <end position="816"/>
    </location>
</feature>
<dbReference type="PRINTS" id="PR00380">
    <property type="entry name" value="KINESINHEAVY"/>
</dbReference>
<sequence>MKRETEGVDEVETKPGSPVSARTSLPLAAEASSMHIEAEGPPLSAGAPPSSPDTPPGDTSPPTEGTSLPLHGTAGTSEQGEDPVSSMMLPGAVPVEAGPCVQRGPEAKGLESKWEPGAESEARTTKLGATGAVSGLLPETGSSLGPGGQRPRETSQCSEPALARSSTNRPDRSQKPMVSCLPSPTAAPAPVGEDMTRAGAPPGGTTPDPLQLSEQSENKEEGGTGREHDGGGQPPLLRSLPSSSPPEHTGPEAPGTRRREERIETITLSAADSEFRPDDCVGGREEETVAGPDSPAPRRAPKDDGPPPVAAMDVEETRPGTDAATHAPTAGEEDPGPTVKVSGLAEARTGEGAEPRDLACACPGLSHGPLPDTSPGGSSPREDVEVVGKGCGENIVTTGPVRPNNRSPVDKSLASTQAKWEAAQTWATRMTARCHRLGELSLRQVGQLRACVVQDIRREALDMLRGCQAEVRGVGEKVLQLLEREQDRAQELSRSLRNETARRRELLNALQELRGNIRVLCRVRPPASSPSSTSTSPPPSALTPPSGKEGGLGVAVTSPTEVSVRTDRMGPAATAKIFELDAVLGPESDQAGVWAEVQPLVTSTMDGYQACIFAYGQTGSGKTFTMEGAQEPSPGGEPGAPASAPPLDPATPEEAGEGDPSLSSGAGVNPRALAELFRLKQEKEAGGMATVQVSVSMVEIYNEAIRDLLASPPPLPPLAPGKEKSKDPVYLAAVAARKQWQPPTLEVKQQQPSVNCSRPKNQNTSNKNKPKEHDRKDTTATKPADAKGKGSSATAPPISKSNNLNSKSSSLPPSSTPGVYLPGAVSLPVDSAAAIHRIIRMGQRHRTVAATRANHASSRSHSLLLTTVLTTDSVTGIVSTGRLILVDLAGSERLSKTGAEGVALKEAQNINKSLSALGDVIQALRARQEGGRKGGKEDGGPGQQHIPFRNSKLTYLLQDALGAENKCLMVVCVSPDEEDSSESLCSLTFAQRVHGVILGAAKAHGGKLDTRAHKEAVLKAKEETRATEAARALLAEEMAKLQAELHETREAQAAAEREQGHMGLAVANMQEAHGDQATQWAEEKEKYERALEDAHRQWQAARHAAHRLKEEHHLELEQQRMHVEELMIEKGKLQAQLAAATSAPPSLARTNLTNTTPRRVPVGKEKRDTSREANHPGAGIPAAAAPATAVAAAAVRDQRALREKTGPGGETSNCRMGQERGEKSAREDLTNLLPSVKMGGDSAHVKSVDGSSSDGSGNHSTGVRNDSHGHETTVNTDGDNLKKRGGTEPGRDLAAPCTEADASDSNSLKRSRAGAEPECSPGPRPTRNPSSPSATLPSPTPFRPWECNSERNIEAVPEALPTKRQKKVTFMIPSPGPRVPTEGDILEGDPDFGPTREGEREENGPDGAKGGVEASFQHPHYRTTPFKKQEGPVVLAPATLGHQVGHGHPATSTSKSVPVLATKNPRPLMMHSNASFGSSHNAPNGVAGGSGFAPLGMPARVMHPSGPTSTSSGPTSALSSAPMRKAAARVPSVPSYKTVGGGSSGTAAVGCGVERTKERVLWSSGNGVNMAPGAGSTRFNENAGKGNSDDKESGGGRWR</sequence>
<dbReference type="InterPro" id="IPR001752">
    <property type="entry name" value="Kinesin_motor_dom"/>
</dbReference>
<dbReference type="Gene3D" id="3.40.850.10">
    <property type="entry name" value="Kinesin motor domain"/>
    <property type="match status" value="1"/>
</dbReference>
<feature type="compositionally biased region" description="Low complexity" evidence="5">
    <location>
        <begin position="627"/>
        <end position="642"/>
    </location>
</feature>
<comment type="caution">
    <text evidence="7">The sequence shown here is derived from an EMBL/GenBank/DDBJ whole genome shotgun (WGS) entry which is preliminary data.</text>
</comment>
<dbReference type="GO" id="GO:0015630">
    <property type="term" value="C:microtubule cytoskeleton"/>
    <property type="evidence" value="ECO:0007669"/>
    <property type="project" value="TreeGrafter"/>
</dbReference>
<comment type="similarity">
    <text evidence="3">Belongs to the TRAFAC class myosin-kinesin ATPase superfamily. Kinesin family.</text>
</comment>
<feature type="compositionally biased region" description="Low complexity" evidence="5">
    <location>
        <begin position="234"/>
        <end position="246"/>
    </location>
</feature>
<dbReference type="Pfam" id="PF00225">
    <property type="entry name" value="Kinesin"/>
    <property type="match status" value="2"/>
</dbReference>
<dbReference type="PROSITE" id="PS50067">
    <property type="entry name" value="KINESIN_MOTOR_2"/>
    <property type="match status" value="1"/>
</dbReference>
<dbReference type="SMART" id="SM00129">
    <property type="entry name" value="KISc"/>
    <property type="match status" value="1"/>
</dbReference>
<dbReference type="PROSITE" id="PS00411">
    <property type="entry name" value="KINESIN_MOTOR_1"/>
    <property type="match status" value="1"/>
</dbReference>
<feature type="compositionally biased region" description="Pro residues" evidence="5">
    <location>
        <begin position="49"/>
        <end position="59"/>
    </location>
</feature>
<feature type="compositionally biased region" description="Low complexity" evidence="5">
    <location>
        <begin position="1140"/>
        <end position="1150"/>
    </location>
</feature>
<dbReference type="GO" id="GO:0007018">
    <property type="term" value="P:microtubule-based movement"/>
    <property type="evidence" value="ECO:0007669"/>
    <property type="project" value="InterPro"/>
</dbReference>
<proteinExistence type="inferred from homology"/>
<keyword evidence="3" id="KW-0505">Motor protein</keyword>
<feature type="compositionally biased region" description="Basic and acidic residues" evidence="5">
    <location>
        <begin position="1587"/>
        <end position="1599"/>
    </location>
</feature>
<feature type="region of interest" description="Disordered" evidence="5">
    <location>
        <begin position="1370"/>
        <end position="1414"/>
    </location>
</feature>
<name>A0A4D9D832_9STRA</name>
<accession>A0A4D9D832</accession>
<organism evidence="7 8">
    <name type="scientific">Nannochloropsis salina CCMP1776</name>
    <dbReference type="NCBI Taxonomy" id="1027361"/>
    <lineage>
        <taxon>Eukaryota</taxon>
        <taxon>Sar</taxon>
        <taxon>Stramenopiles</taxon>
        <taxon>Ochrophyta</taxon>
        <taxon>Eustigmatophyceae</taxon>
        <taxon>Eustigmatales</taxon>
        <taxon>Monodopsidaceae</taxon>
        <taxon>Microchloropsis</taxon>
        <taxon>Microchloropsis salina</taxon>
    </lineage>
</organism>
<feature type="compositionally biased region" description="Basic and acidic residues" evidence="5">
    <location>
        <begin position="273"/>
        <end position="287"/>
    </location>
</feature>
<feature type="compositionally biased region" description="Basic and acidic residues" evidence="5">
    <location>
        <begin position="1394"/>
        <end position="1403"/>
    </location>
</feature>
<feature type="region of interest" description="Disordered" evidence="5">
    <location>
        <begin position="623"/>
        <end position="667"/>
    </location>
</feature>
<feature type="region of interest" description="Disordered" evidence="5">
    <location>
        <begin position="1563"/>
        <end position="1599"/>
    </location>
</feature>
<evidence type="ECO:0000256" key="3">
    <source>
        <dbReference type="PROSITE-ProRule" id="PRU00283"/>
    </source>
</evidence>
<feature type="region of interest" description="Disordered" evidence="5">
    <location>
        <begin position="524"/>
        <end position="567"/>
    </location>
</feature>
<feature type="compositionally biased region" description="Basic and acidic residues" evidence="5">
    <location>
        <begin position="105"/>
        <end position="124"/>
    </location>
</feature>
<dbReference type="InterPro" id="IPR027417">
    <property type="entry name" value="P-loop_NTPase"/>
</dbReference>
<dbReference type="GO" id="GO:0008017">
    <property type="term" value="F:microtubule binding"/>
    <property type="evidence" value="ECO:0007669"/>
    <property type="project" value="InterPro"/>
</dbReference>
<dbReference type="PANTHER" id="PTHR47972:SF28">
    <property type="entry name" value="KINESIN-LIKE PROTEIN KLP-3"/>
    <property type="match status" value="1"/>
</dbReference>
<evidence type="ECO:0000256" key="1">
    <source>
        <dbReference type="ARBA" id="ARBA00022741"/>
    </source>
</evidence>
<feature type="compositionally biased region" description="Low complexity" evidence="5">
    <location>
        <begin position="1504"/>
        <end position="1522"/>
    </location>
</feature>
<keyword evidence="1 3" id="KW-0547">Nucleotide-binding</keyword>
<feature type="region of interest" description="Disordered" evidence="5">
    <location>
        <begin position="1"/>
        <end position="340"/>
    </location>
</feature>
<dbReference type="SUPFAM" id="SSF52540">
    <property type="entry name" value="P-loop containing nucleoside triphosphate hydrolases"/>
    <property type="match status" value="1"/>
</dbReference>
<feature type="compositionally biased region" description="Low complexity" evidence="5">
    <location>
        <begin position="1248"/>
        <end position="1262"/>
    </location>
</feature>
<gene>
    <name evidence="7" type="ORF">NSK_000828</name>
</gene>
<evidence type="ECO:0000256" key="5">
    <source>
        <dbReference type="SAM" id="MobiDB-lite"/>
    </source>
</evidence>
<feature type="compositionally biased region" description="Basic and acidic residues" evidence="5">
    <location>
        <begin position="1162"/>
        <end position="1174"/>
    </location>
</feature>
<evidence type="ECO:0000313" key="7">
    <source>
        <dbReference type="EMBL" id="TFJ87476.1"/>
    </source>
</evidence>
<feature type="compositionally biased region" description="Basic and acidic residues" evidence="5">
    <location>
        <begin position="1279"/>
        <end position="1291"/>
    </location>
</feature>
<feature type="compositionally biased region" description="Polar residues" evidence="5">
    <location>
        <begin position="154"/>
        <end position="168"/>
    </location>
</feature>